<evidence type="ECO:0000313" key="6">
    <source>
        <dbReference type="EMBL" id="ELU35966.1"/>
    </source>
</evidence>
<feature type="DNA-binding region" description="HMG box" evidence="3">
    <location>
        <begin position="102"/>
        <end position="165"/>
    </location>
</feature>
<feature type="region of interest" description="Disordered" evidence="4">
    <location>
        <begin position="71"/>
        <end position="108"/>
    </location>
</feature>
<proteinExistence type="predicted"/>
<dbReference type="STRING" id="983506.L8WCR3"/>
<feature type="compositionally biased region" description="Low complexity" evidence="4">
    <location>
        <begin position="81"/>
        <end position="98"/>
    </location>
</feature>
<dbReference type="PANTHER" id="PTHR10270">
    <property type="entry name" value="SOX TRANSCRIPTION FACTOR"/>
    <property type="match status" value="1"/>
</dbReference>
<evidence type="ECO:0000313" key="7">
    <source>
        <dbReference type="Proteomes" id="UP000011668"/>
    </source>
</evidence>
<dbReference type="Gene3D" id="1.10.30.10">
    <property type="entry name" value="High mobility group box domain"/>
    <property type="match status" value="1"/>
</dbReference>
<comment type="caution">
    <text evidence="6">The sequence shown here is derived from an EMBL/GenBank/DDBJ whole genome shotgun (WGS) entry which is preliminary data.</text>
</comment>
<dbReference type="GO" id="GO:0001228">
    <property type="term" value="F:DNA-binding transcription activator activity, RNA polymerase II-specific"/>
    <property type="evidence" value="ECO:0007669"/>
    <property type="project" value="TreeGrafter"/>
</dbReference>
<dbReference type="InterPro" id="IPR050140">
    <property type="entry name" value="SRY-related_HMG-box_TF-like"/>
</dbReference>
<dbReference type="InterPro" id="IPR036910">
    <property type="entry name" value="HMG_box_dom_sf"/>
</dbReference>
<dbReference type="EMBL" id="AFRT01004719">
    <property type="protein sequence ID" value="ELU35966.1"/>
    <property type="molecule type" value="Genomic_DNA"/>
</dbReference>
<dbReference type="Proteomes" id="UP000011668">
    <property type="component" value="Unassembled WGS sequence"/>
</dbReference>
<sequence>MGYTALKPIAIVSIDREQEQGIPYQRRTRRAMRKRVCGQQGAQGHTDTHTAVYSNWLGWTDRIWIVAAMPPTRPDRQRAPTSSTTNNGSNATGSNAGGKAQPPRPPNAWILYRSDKLKELATQQTSGPRKPQAEISKIISQMWQQEGPDTKGKYETRAEEKKAEHAATRPCCARHSASKRRRSDRQSATARNARARHVPTMTTTTTMTMMVCAVCMSSVLS</sequence>
<reference evidence="6 7" key="1">
    <citation type="journal article" date="2013" name="Nat. Commun.">
        <title>The evolution and pathogenic mechanisms of the rice sheath blight pathogen.</title>
        <authorList>
            <person name="Zheng A."/>
            <person name="Lin R."/>
            <person name="Xu L."/>
            <person name="Qin P."/>
            <person name="Tang C."/>
            <person name="Ai P."/>
            <person name="Zhang D."/>
            <person name="Liu Y."/>
            <person name="Sun Z."/>
            <person name="Feng H."/>
            <person name="Wang Y."/>
            <person name="Chen Y."/>
            <person name="Liang X."/>
            <person name="Fu R."/>
            <person name="Li Q."/>
            <person name="Zhang J."/>
            <person name="Yu X."/>
            <person name="Xie Z."/>
            <person name="Ding L."/>
            <person name="Guan P."/>
            <person name="Tang J."/>
            <person name="Liang Y."/>
            <person name="Wang S."/>
            <person name="Deng Q."/>
            <person name="Li S."/>
            <person name="Zhu J."/>
            <person name="Wang L."/>
            <person name="Liu H."/>
            <person name="Li P."/>
        </authorList>
    </citation>
    <scope>NUCLEOTIDE SEQUENCE [LARGE SCALE GENOMIC DNA]</scope>
    <source>
        <strain evidence="7">AG-1 IA</strain>
    </source>
</reference>
<gene>
    <name evidence="6" type="ORF">AG1IA_10004</name>
</gene>
<dbReference type="GO" id="GO:0005634">
    <property type="term" value="C:nucleus"/>
    <property type="evidence" value="ECO:0007669"/>
    <property type="project" value="UniProtKB-UniRule"/>
</dbReference>
<dbReference type="PANTHER" id="PTHR10270:SF161">
    <property type="entry name" value="SEX-DETERMINING REGION Y PROTEIN"/>
    <property type="match status" value="1"/>
</dbReference>
<feature type="region of interest" description="Disordered" evidence="4">
    <location>
        <begin position="160"/>
        <end position="194"/>
    </location>
</feature>
<protein>
    <submittedName>
        <fullName evidence="6">HMG (High mobility group) box domain-containing protein</fullName>
    </submittedName>
</protein>
<evidence type="ECO:0000256" key="3">
    <source>
        <dbReference type="PROSITE-ProRule" id="PRU00267"/>
    </source>
</evidence>
<name>L8WCR3_THACA</name>
<evidence type="ECO:0000256" key="4">
    <source>
        <dbReference type="SAM" id="MobiDB-lite"/>
    </source>
</evidence>
<evidence type="ECO:0000259" key="5">
    <source>
        <dbReference type="PROSITE" id="PS50118"/>
    </source>
</evidence>
<dbReference type="HOGENOM" id="CLU_1251426_0_0_1"/>
<dbReference type="SMART" id="SM00398">
    <property type="entry name" value="HMG"/>
    <property type="match status" value="1"/>
</dbReference>
<organism evidence="6 7">
    <name type="scientific">Thanatephorus cucumeris (strain AG1-IA)</name>
    <name type="common">Rice sheath blight fungus</name>
    <name type="synonym">Rhizoctonia solani</name>
    <dbReference type="NCBI Taxonomy" id="983506"/>
    <lineage>
        <taxon>Eukaryota</taxon>
        <taxon>Fungi</taxon>
        <taxon>Dikarya</taxon>
        <taxon>Basidiomycota</taxon>
        <taxon>Agaricomycotina</taxon>
        <taxon>Agaricomycetes</taxon>
        <taxon>Cantharellales</taxon>
        <taxon>Ceratobasidiaceae</taxon>
        <taxon>Rhizoctonia</taxon>
        <taxon>Rhizoctonia solani AG-1</taxon>
    </lineage>
</organism>
<dbReference type="AlphaFoldDB" id="L8WCR3"/>
<keyword evidence="1 3" id="KW-0238">DNA-binding</keyword>
<accession>L8WCR3</accession>
<feature type="domain" description="HMG box" evidence="5">
    <location>
        <begin position="102"/>
        <end position="165"/>
    </location>
</feature>
<dbReference type="SUPFAM" id="SSF47095">
    <property type="entry name" value="HMG-box"/>
    <property type="match status" value="1"/>
</dbReference>
<dbReference type="GO" id="GO:0030154">
    <property type="term" value="P:cell differentiation"/>
    <property type="evidence" value="ECO:0007669"/>
    <property type="project" value="TreeGrafter"/>
</dbReference>
<evidence type="ECO:0000256" key="2">
    <source>
        <dbReference type="ARBA" id="ARBA00023163"/>
    </source>
</evidence>
<keyword evidence="2" id="KW-0804">Transcription</keyword>
<keyword evidence="7" id="KW-1185">Reference proteome</keyword>
<dbReference type="GO" id="GO:0000978">
    <property type="term" value="F:RNA polymerase II cis-regulatory region sequence-specific DNA binding"/>
    <property type="evidence" value="ECO:0007669"/>
    <property type="project" value="TreeGrafter"/>
</dbReference>
<dbReference type="OrthoDB" id="6247875at2759"/>
<evidence type="ECO:0000256" key="1">
    <source>
        <dbReference type="ARBA" id="ARBA00023125"/>
    </source>
</evidence>
<dbReference type="InterPro" id="IPR009071">
    <property type="entry name" value="HMG_box_dom"/>
</dbReference>
<dbReference type="Pfam" id="PF00505">
    <property type="entry name" value="HMG_box"/>
    <property type="match status" value="1"/>
</dbReference>
<dbReference type="CDD" id="cd01389">
    <property type="entry name" value="HMG-box_ROX1-like"/>
    <property type="match status" value="1"/>
</dbReference>
<keyword evidence="3" id="KW-0539">Nucleus</keyword>
<dbReference type="PROSITE" id="PS50118">
    <property type="entry name" value="HMG_BOX_2"/>
    <property type="match status" value="1"/>
</dbReference>